<dbReference type="Proteomes" id="UP001501231">
    <property type="component" value="Unassembled WGS sequence"/>
</dbReference>
<evidence type="ECO:0000313" key="4">
    <source>
        <dbReference type="Proteomes" id="UP001501231"/>
    </source>
</evidence>
<protein>
    <submittedName>
        <fullName evidence="3">Uncharacterized protein</fullName>
    </submittedName>
</protein>
<evidence type="ECO:0000256" key="1">
    <source>
        <dbReference type="SAM" id="Coils"/>
    </source>
</evidence>
<organism evidence="3 4">
    <name type="scientific">Actinomadura vinacea</name>
    <dbReference type="NCBI Taxonomy" id="115336"/>
    <lineage>
        <taxon>Bacteria</taxon>
        <taxon>Bacillati</taxon>
        <taxon>Actinomycetota</taxon>
        <taxon>Actinomycetes</taxon>
        <taxon>Streptosporangiales</taxon>
        <taxon>Thermomonosporaceae</taxon>
        <taxon>Actinomadura</taxon>
    </lineage>
</organism>
<accession>A0ABN3ITI5</accession>
<evidence type="ECO:0000313" key="3">
    <source>
        <dbReference type="EMBL" id="GAA2412067.1"/>
    </source>
</evidence>
<gene>
    <name evidence="3" type="ORF">GCM10010191_21760</name>
</gene>
<dbReference type="EMBL" id="BAAARW010000008">
    <property type="protein sequence ID" value="GAA2412067.1"/>
    <property type="molecule type" value="Genomic_DNA"/>
</dbReference>
<keyword evidence="1" id="KW-0175">Coiled coil</keyword>
<feature type="coiled-coil region" evidence="1">
    <location>
        <begin position="9"/>
        <end position="36"/>
    </location>
</feature>
<evidence type="ECO:0000256" key="2">
    <source>
        <dbReference type="SAM" id="MobiDB-lite"/>
    </source>
</evidence>
<name>A0ABN3ITI5_9ACTN</name>
<reference evidence="3 4" key="1">
    <citation type="journal article" date="2019" name="Int. J. Syst. Evol. Microbiol.">
        <title>The Global Catalogue of Microorganisms (GCM) 10K type strain sequencing project: providing services to taxonomists for standard genome sequencing and annotation.</title>
        <authorList>
            <consortium name="The Broad Institute Genomics Platform"/>
            <consortium name="The Broad Institute Genome Sequencing Center for Infectious Disease"/>
            <person name="Wu L."/>
            <person name="Ma J."/>
        </authorList>
    </citation>
    <scope>NUCLEOTIDE SEQUENCE [LARGE SCALE GENOMIC DNA]</scope>
    <source>
        <strain evidence="3 4">JCM 3325</strain>
    </source>
</reference>
<proteinExistence type="predicted"/>
<keyword evidence="4" id="KW-1185">Reference proteome</keyword>
<sequence>MRRRPRDWNEWDKRRARDAERRLRAAERKVDKLRAAEQTIAVEDEISTADRDGVGRAFRASGRERRAIARRRRAAERAVAERRQYGAGLSWDEKKAAEVERRTVEYRAVERELAADGKELEAAGRELEAARRERWRLLSAGVCGLPSVRSRLPSGSLSPARLEFIRNEDELWSIGQEIKYLAPGVADGLRAERKVPPLTVRRPARPLGRTTTSPGPVTKSDHPVGRRRRRVQGGRRSRAFVRFTEGEFELVRAAADEARVTVSSWVVVSALAAARESRTSVPDDALLLGGAAGAATTSVVVWGRLVELAEARGEGPVGSGVDSAGRALDALGARLTGLLDDLGEVSVRKR</sequence>
<comment type="caution">
    <text evidence="3">The sequence shown here is derived from an EMBL/GenBank/DDBJ whole genome shotgun (WGS) entry which is preliminary data.</text>
</comment>
<feature type="region of interest" description="Disordered" evidence="2">
    <location>
        <begin position="201"/>
        <end position="233"/>
    </location>
</feature>